<dbReference type="GO" id="GO:0003676">
    <property type="term" value="F:nucleic acid binding"/>
    <property type="evidence" value="ECO:0007669"/>
    <property type="project" value="InterPro"/>
</dbReference>
<evidence type="ECO:0000313" key="2">
    <source>
        <dbReference type="EMBL" id="KAJ2679728.1"/>
    </source>
</evidence>
<dbReference type="EMBL" id="JANBTW010000009">
    <property type="protein sequence ID" value="KAJ2679728.1"/>
    <property type="molecule type" value="Genomic_DNA"/>
</dbReference>
<dbReference type="InterPro" id="IPR015943">
    <property type="entry name" value="WD40/YVTN_repeat-like_dom_sf"/>
</dbReference>
<name>A0A9W8G5X1_9FUNG</name>
<evidence type="ECO:0000313" key="3">
    <source>
        <dbReference type="Proteomes" id="UP001151518"/>
    </source>
</evidence>
<dbReference type="InterPro" id="IPR036322">
    <property type="entry name" value="WD40_repeat_dom_sf"/>
</dbReference>
<evidence type="ECO:0000259" key="1">
    <source>
        <dbReference type="Pfam" id="PF03178"/>
    </source>
</evidence>
<protein>
    <recommendedName>
        <fullName evidence="1">RSE1/DDB1/CPSF1 C-terminal domain-containing protein</fullName>
    </recommendedName>
</protein>
<dbReference type="OrthoDB" id="20774at2759"/>
<reference evidence="2" key="1">
    <citation type="submission" date="2022-07" db="EMBL/GenBank/DDBJ databases">
        <title>Phylogenomic reconstructions and comparative analyses of Kickxellomycotina fungi.</title>
        <authorList>
            <person name="Reynolds N.K."/>
            <person name="Stajich J.E."/>
            <person name="Barry K."/>
            <person name="Grigoriev I.V."/>
            <person name="Crous P."/>
            <person name="Smith M.E."/>
        </authorList>
    </citation>
    <scope>NUCLEOTIDE SEQUENCE</scope>
    <source>
        <strain evidence="2">NRRL 3115</strain>
    </source>
</reference>
<dbReference type="Proteomes" id="UP001151518">
    <property type="component" value="Unassembled WGS sequence"/>
</dbReference>
<gene>
    <name evidence="2" type="ORF">GGI25_001179</name>
</gene>
<organism evidence="2 3">
    <name type="scientific">Coemansia spiralis</name>
    <dbReference type="NCBI Taxonomy" id="417178"/>
    <lineage>
        <taxon>Eukaryota</taxon>
        <taxon>Fungi</taxon>
        <taxon>Fungi incertae sedis</taxon>
        <taxon>Zoopagomycota</taxon>
        <taxon>Kickxellomycotina</taxon>
        <taxon>Kickxellomycetes</taxon>
        <taxon>Kickxellales</taxon>
        <taxon>Kickxellaceae</taxon>
        <taxon>Coemansia</taxon>
    </lineage>
</organism>
<comment type="caution">
    <text evidence="2">The sequence shown here is derived from an EMBL/GenBank/DDBJ whole genome shotgun (WGS) entry which is preliminary data.</text>
</comment>
<dbReference type="PANTHER" id="PTHR10644">
    <property type="entry name" value="DNA REPAIR/RNA PROCESSING CPSF FAMILY"/>
    <property type="match status" value="1"/>
</dbReference>
<dbReference type="Gene3D" id="2.130.10.10">
    <property type="entry name" value="YVTN repeat-like/Quinoprotein amine dehydrogenase"/>
    <property type="match status" value="2"/>
</dbReference>
<dbReference type="GO" id="GO:0005634">
    <property type="term" value="C:nucleus"/>
    <property type="evidence" value="ECO:0007669"/>
    <property type="project" value="InterPro"/>
</dbReference>
<dbReference type="InterPro" id="IPR050358">
    <property type="entry name" value="RSE1/DDB1/CFT1"/>
</dbReference>
<sequence length="1409" mass="154093">MSAFSIYPTAWNAADSNGRDVRAYIKQTLNSGMINCAVQGYFRYGRVNCSKDIVAVIGSSLVLLDISMKLISETPIYANVVSLDVLSIRCAPGQSAKTDEARDMCVVLTEDCRIILVYVEVIDCRYRFRLADELKTEFDNQISNFAPHTVRKIVKDPCSRAIGLISWLNHIELLIIDWNSVEGSQQIISPLHHCVGFKTKISGAICDAAILVPSVLDSQRVLLIAAIATQKPQRQFYLSLYETWSSTCAESEEPLLKLVANLPLPLSTTTPLHIVPLSAFPECLLLITEDEIMFVSMLQIISGDVFLHRVPLPAARDSKPDLVCAFSVAGIVDMAGMAVPRSPAVDRGSAHLAQPLLAQKVYLTTQSGLLYRICASSKPLIELTEVTANKDSTGSAELQGYPAGGTLLHLGCRESSESSVDTLFASGDCADSTIIRVCETLAETDEGPVKSIYMQQTVPILTNHCPMTDFVLRSDMVYWTAGRMATGSVHQAQFGHAVQAEYTAELGVCSSNSDEVQGMTELWPLNCDRPGSLSGVVLFQQGTGTFVTEDEMGNWRVVDALQQYVSDPALLSINCFCISDTISKDRLLRILKHGIDVVDIDMDNGIESPNITAISLISAQKGEVFIHSTYCNTTTSYNWVAVAAQNSPGSSCARIFAIPNSSTGLETQQLIKHTIDFDHEISCLRLFTFGTTSLLLVGTYDLKLHMYRLKAKSAPKLDLSLDIALYMKPTICSPDEDRINEDSMSIDGGTVNSLQTSSHWIPNDVYILCSSTSMHILIGLRDGHILLVSVDGQFSTSTNLLSERQLRALSVIKTMAGQMPVSFGCFPATNVDGGKYKSANDGCVLRTVILTDSLYIACLEEIGMVKISPCFGNDVPFNSINRLVPLTGNGFQTETLAQLTNDDGATDSQRYFVIHGNSSASVLNIAIKPQCHLAEFAIGGEPRHIIIDEETDMMLVAGVLARDFSTTSVLPTSYLRVLDPINVKMHAEIRFHPFELVHSLVTWYIQGQKRYRYICVGTGLYVESAIGQNVPGASCSQPRGGRLIIYNLKTQKRKGRAKTASSPRQEAGCSAALDQAVAGSGYELKYVWESERKGPVLALAPLGDSYLIVAAGRACIVLKLDVIQRQLIECCEVLLRFPVTSLDICGYDIVAGSQREAISVLRFTPASDGNDHDKLVLLHSTRFGANTVDAQFMSKDIVVGVDNLGFLYAVGIPDTNTEFGLDVIFSMHLGTECTRLQRGRLVGCLYRPNHVLSWSDNETMATKDESFHTEKMQSEDSIIVSTVSGALWTLIRISNQAFSLLKELERTMVAFSSEHPARPLLLAVENSIDRARQSPSLPNSNVIDGTLATMFLEGLTKAEQQQVVDSSLRLQQLALALYKADARDSHGSEPDIVQIISKLVWGLNCVCTC</sequence>
<accession>A0A9W8G5X1</accession>
<dbReference type="Pfam" id="PF03178">
    <property type="entry name" value="CPSF_A"/>
    <property type="match status" value="1"/>
</dbReference>
<feature type="domain" description="RSE1/DDB1/CPSF1 C-terminal" evidence="1">
    <location>
        <begin position="973"/>
        <end position="1352"/>
    </location>
</feature>
<proteinExistence type="predicted"/>
<dbReference type="SUPFAM" id="SSF50978">
    <property type="entry name" value="WD40 repeat-like"/>
    <property type="match status" value="1"/>
</dbReference>
<dbReference type="InterPro" id="IPR004871">
    <property type="entry name" value="RSE1/DDB1/CPSF1_C"/>
</dbReference>